<comment type="caution">
    <text evidence="2">The sequence shown here is derived from an EMBL/GenBank/DDBJ whole genome shotgun (WGS) entry which is preliminary data.</text>
</comment>
<gene>
    <name evidence="2" type="ORF">O3G_MSEX015329</name>
</gene>
<name>A0A922A0J3_MANSE</name>
<keyword evidence="1" id="KW-0732">Signal</keyword>
<accession>A0A922A0J3</accession>
<reference evidence="2" key="1">
    <citation type="journal article" date="2016" name="Insect Biochem. Mol. Biol.">
        <title>Multifaceted biological insights from a draft genome sequence of the tobacco hornworm moth, Manduca sexta.</title>
        <authorList>
            <person name="Kanost M.R."/>
            <person name="Arrese E.L."/>
            <person name="Cao X."/>
            <person name="Chen Y.R."/>
            <person name="Chellapilla S."/>
            <person name="Goldsmith M.R."/>
            <person name="Grosse-Wilde E."/>
            <person name="Heckel D.G."/>
            <person name="Herndon N."/>
            <person name="Jiang H."/>
            <person name="Papanicolaou A."/>
            <person name="Qu J."/>
            <person name="Soulages J.L."/>
            <person name="Vogel H."/>
            <person name="Walters J."/>
            <person name="Waterhouse R.M."/>
            <person name="Ahn S.J."/>
            <person name="Almeida F.C."/>
            <person name="An C."/>
            <person name="Aqrawi P."/>
            <person name="Bretschneider A."/>
            <person name="Bryant W.B."/>
            <person name="Bucks S."/>
            <person name="Chao H."/>
            <person name="Chevignon G."/>
            <person name="Christen J.M."/>
            <person name="Clarke D.F."/>
            <person name="Dittmer N.T."/>
            <person name="Ferguson L.C.F."/>
            <person name="Garavelou S."/>
            <person name="Gordon K.H.J."/>
            <person name="Gunaratna R.T."/>
            <person name="Han Y."/>
            <person name="Hauser F."/>
            <person name="He Y."/>
            <person name="Heidel-Fischer H."/>
            <person name="Hirsh A."/>
            <person name="Hu Y."/>
            <person name="Jiang H."/>
            <person name="Kalra D."/>
            <person name="Klinner C."/>
            <person name="Konig C."/>
            <person name="Kovar C."/>
            <person name="Kroll A.R."/>
            <person name="Kuwar S.S."/>
            <person name="Lee S.L."/>
            <person name="Lehman R."/>
            <person name="Li K."/>
            <person name="Li Z."/>
            <person name="Liang H."/>
            <person name="Lovelace S."/>
            <person name="Lu Z."/>
            <person name="Mansfield J.H."/>
            <person name="McCulloch K.J."/>
            <person name="Mathew T."/>
            <person name="Morton B."/>
            <person name="Muzny D.M."/>
            <person name="Neunemann D."/>
            <person name="Ongeri F."/>
            <person name="Pauchet Y."/>
            <person name="Pu L.L."/>
            <person name="Pyrousis I."/>
            <person name="Rao X.J."/>
            <person name="Redding A."/>
            <person name="Roesel C."/>
            <person name="Sanchez-Gracia A."/>
            <person name="Schaack S."/>
            <person name="Shukla A."/>
            <person name="Tetreau G."/>
            <person name="Wang Y."/>
            <person name="Xiong G.H."/>
            <person name="Traut W."/>
            <person name="Walsh T.K."/>
            <person name="Worley K.C."/>
            <person name="Wu D."/>
            <person name="Wu W."/>
            <person name="Wu Y.Q."/>
            <person name="Zhang X."/>
            <person name="Zou Z."/>
            <person name="Zucker H."/>
            <person name="Briscoe A.D."/>
            <person name="Burmester T."/>
            <person name="Clem R.J."/>
            <person name="Feyereisen R."/>
            <person name="Grimmelikhuijzen C.J.P."/>
            <person name="Hamodrakas S.J."/>
            <person name="Hansson B.S."/>
            <person name="Huguet E."/>
            <person name="Jermiin L.S."/>
            <person name="Lan Q."/>
            <person name="Lehman H.K."/>
            <person name="Lorenzen M."/>
            <person name="Merzendorfer H."/>
            <person name="Michalopoulos I."/>
            <person name="Morton D.B."/>
            <person name="Muthukrishnan S."/>
            <person name="Oakeshott J.G."/>
            <person name="Palmer W."/>
            <person name="Park Y."/>
            <person name="Passarelli A.L."/>
            <person name="Rozas J."/>
            <person name="Schwartz L.M."/>
            <person name="Smith W."/>
            <person name="Southgate A."/>
            <person name="Vilcinskas A."/>
            <person name="Vogt R."/>
            <person name="Wang P."/>
            <person name="Werren J."/>
            <person name="Yu X.Q."/>
            <person name="Zhou J.J."/>
            <person name="Brown S.J."/>
            <person name="Scherer S.E."/>
            <person name="Richards S."/>
            <person name="Blissard G.W."/>
        </authorList>
    </citation>
    <scope>NUCLEOTIDE SEQUENCE</scope>
</reference>
<dbReference type="EMBL" id="JH669668">
    <property type="protein sequence ID" value="KAG6465698.1"/>
    <property type="molecule type" value="Genomic_DNA"/>
</dbReference>
<evidence type="ECO:0000256" key="1">
    <source>
        <dbReference type="SAM" id="SignalP"/>
    </source>
</evidence>
<feature type="chain" id="PRO_5036676374" evidence="1">
    <location>
        <begin position="24"/>
        <end position="48"/>
    </location>
</feature>
<evidence type="ECO:0000313" key="2">
    <source>
        <dbReference type="EMBL" id="KAG6465698.1"/>
    </source>
</evidence>
<proteinExistence type="predicted"/>
<evidence type="ECO:0000313" key="3">
    <source>
        <dbReference type="Proteomes" id="UP000791440"/>
    </source>
</evidence>
<feature type="signal peptide" evidence="1">
    <location>
        <begin position="1"/>
        <end position="23"/>
    </location>
</feature>
<dbReference type="AlphaFoldDB" id="A0A922A0J3"/>
<reference evidence="2" key="2">
    <citation type="submission" date="2020-12" db="EMBL/GenBank/DDBJ databases">
        <authorList>
            <person name="Kanost M."/>
        </authorList>
    </citation>
    <scope>NUCLEOTIDE SEQUENCE</scope>
</reference>
<organism evidence="2 3">
    <name type="scientific">Manduca sexta</name>
    <name type="common">Tobacco hawkmoth</name>
    <name type="synonym">Tobacco hornworm</name>
    <dbReference type="NCBI Taxonomy" id="7130"/>
    <lineage>
        <taxon>Eukaryota</taxon>
        <taxon>Metazoa</taxon>
        <taxon>Ecdysozoa</taxon>
        <taxon>Arthropoda</taxon>
        <taxon>Hexapoda</taxon>
        <taxon>Insecta</taxon>
        <taxon>Pterygota</taxon>
        <taxon>Neoptera</taxon>
        <taxon>Endopterygota</taxon>
        <taxon>Lepidoptera</taxon>
        <taxon>Glossata</taxon>
        <taxon>Ditrysia</taxon>
        <taxon>Bombycoidea</taxon>
        <taxon>Sphingidae</taxon>
        <taxon>Sphinginae</taxon>
        <taxon>Sphingini</taxon>
        <taxon>Manduca</taxon>
    </lineage>
</organism>
<sequence length="48" mass="5740">MWKTTFIFLTIIIFSDEVRRNNGQSIVLDLNKSVQPMVIITYVNRNYF</sequence>
<protein>
    <submittedName>
        <fullName evidence="2">Uncharacterized protein</fullName>
    </submittedName>
</protein>
<keyword evidence="3" id="KW-1185">Reference proteome</keyword>
<dbReference type="Proteomes" id="UP000791440">
    <property type="component" value="Unassembled WGS sequence"/>
</dbReference>